<evidence type="ECO:0000256" key="11">
    <source>
        <dbReference type="ARBA" id="ARBA00022989"/>
    </source>
</evidence>
<gene>
    <name evidence="18" type="ORF">BVC80_8905g5</name>
</gene>
<evidence type="ECO:0000256" key="1">
    <source>
        <dbReference type="ARBA" id="ARBA00000900"/>
    </source>
</evidence>
<organism evidence="18 19">
    <name type="scientific">Macleaya cordata</name>
    <name type="common">Five-seeded plume-poppy</name>
    <name type="synonym">Bocconia cordata</name>
    <dbReference type="NCBI Taxonomy" id="56857"/>
    <lineage>
        <taxon>Eukaryota</taxon>
        <taxon>Viridiplantae</taxon>
        <taxon>Streptophyta</taxon>
        <taxon>Embryophyta</taxon>
        <taxon>Tracheophyta</taxon>
        <taxon>Spermatophyta</taxon>
        <taxon>Magnoliopsida</taxon>
        <taxon>Ranunculales</taxon>
        <taxon>Papaveraceae</taxon>
        <taxon>Papaveroideae</taxon>
        <taxon>Macleaya</taxon>
    </lineage>
</organism>
<proteinExistence type="inferred from homology"/>
<dbReference type="OMA" id="RHCSDAQ"/>
<dbReference type="GO" id="GO:0016020">
    <property type="term" value="C:membrane"/>
    <property type="evidence" value="ECO:0007669"/>
    <property type="project" value="UniProtKB-SubCell"/>
</dbReference>
<evidence type="ECO:0000256" key="14">
    <source>
        <dbReference type="PROSITE-ProRule" id="PRU00175"/>
    </source>
</evidence>
<evidence type="ECO:0000256" key="5">
    <source>
        <dbReference type="ARBA" id="ARBA00022679"/>
    </source>
</evidence>
<evidence type="ECO:0000256" key="16">
    <source>
        <dbReference type="SAM" id="Phobius"/>
    </source>
</evidence>
<dbReference type="Proteomes" id="UP000195402">
    <property type="component" value="Unassembled WGS sequence"/>
</dbReference>
<keyword evidence="11 16" id="KW-1133">Transmembrane helix</keyword>
<evidence type="ECO:0000256" key="9">
    <source>
        <dbReference type="ARBA" id="ARBA00022786"/>
    </source>
</evidence>
<dbReference type="CDD" id="cd16461">
    <property type="entry name" value="RING-H2_EL5-like"/>
    <property type="match status" value="1"/>
</dbReference>
<evidence type="ECO:0000313" key="18">
    <source>
        <dbReference type="EMBL" id="OVA20885.1"/>
    </source>
</evidence>
<comment type="pathway">
    <text evidence="3">Protein modification; protein ubiquitination.</text>
</comment>
<comment type="caution">
    <text evidence="18">The sequence shown here is derived from an EMBL/GenBank/DDBJ whole genome shotgun (WGS) entry which is preliminary data.</text>
</comment>
<protein>
    <recommendedName>
        <fullName evidence="4">RING-type E3 ubiquitin transferase</fullName>
        <ecNumber evidence="4">2.3.2.27</ecNumber>
    </recommendedName>
</protein>
<evidence type="ECO:0000256" key="6">
    <source>
        <dbReference type="ARBA" id="ARBA00022692"/>
    </source>
</evidence>
<dbReference type="GO" id="GO:0008270">
    <property type="term" value="F:zinc ion binding"/>
    <property type="evidence" value="ECO:0007669"/>
    <property type="project" value="UniProtKB-KW"/>
</dbReference>
<dbReference type="SUPFAM" id="SSF57850">
    <property type="entry name" value="RING/U-box"/>
    <property type="match status" value="1"/>
</dbReference>
<evidence type="ECO:0000313" key="19">
    <source>
        <dbReference type="Proteomes" id="UP000195402"/>
    </source>
</evidence>
<dbReference type="EMBL" id="MVGT01000029">
    <property type="protein sequence ID" value="OVA20885.1"/>
    <property type="molecule type" value="Genomic_DNA"/>
</dbReference>
<dbReference type="STRING" id="56857.A0A200RDU2"/>
<dbReference type="SMART" id="SM00184">
    <property type="entry name" value="RING"/>
    <property type="match status" value="1"/>
</dbReference>
<dbReference type="InterPro" id="IPR013083">
    <property type="entry name" value="Znf_RING/FYVE/PHD"/>
</dbReference>
<evidence type="ECO:0000256" key="12">
    <source>
        <dbReference type="ARBA" id="ARBA00023136"/>
    </source>
</evidence>
<accession>A0A200RDU2</accession>
<evidence type="ECO:0000256" key="10">
    <source>
        <dbReference type="ARBA" id="ARBA00022833"/>
    </source>
</evidence>
<keyword evidence="19" id="KW-1185">Reference proteome</keyword>
<keyword evidence="5" id="KW-0808">Transferase</keyword>
<evidence type="ECO:0000256" key="15">
    <source>
        <dbReference type="SAM" id="MobiDB-lite"/>
    </source>
</evidence>
<feature type="transmembrane region" description="Helical" evidence="16">
    <location>
        <begin position="71"/>
        <end position="91"/>
    </location>
</feature>
<keyword evidence="8 14" id="KW-0863">Zinc-finger</keyword>
<dbReference type="AlphaFoldDB" id="A0A200RDU2"/>
<keyword evidence="7" id="KW-0479">Metal-binding</keyword>
<sequence length="432" mass="47003">MTKNKKNLSRQIIPWFISYRSSSNYGMNLSIYLVLLVGLVVLPYAAAQGNNEFTPGGSAYRFNTNFNPSMAIIIIVLICAFFFMGFFAIYIRQCAGERRASGSVRPANGGTGRSRRGPRGLDPAVIGTFPIFIYSDVKGLKIGKGALECAVCLNEFEDDEMLRLLPKCDHVFHPECIDAWLVSHTTCPVCRANLKPVSGGETTTDGGVSGTEVTDSENESDDENHRTAEISEAENQVSIRVTENPQPETINPTEIPIQNRPARSRSTRPRITGKFPRSHSTGHSLIQPGENCERFTLRLPDDVRKQIVNGKLNRTTSCLAFPTGDGSVSGGSNRGGYRSGGEGSSRGKNYKFVGGLDRGTTKSDRWVFSMAPPFFTRNSSVRSPKIITDGGGDNPTFLKASSRTSVKTPFDCLGAKAEECSEPPPSSARPPV</sequence>
<evidence type="ECO:0000256" key="2">
    <source>
        <dbReference type="ARBA" id="ARBA00004167"/>
    </source>
</evidence>
<dbReference type="InterPro" id="IPR001841">
    <property type="entry name" value="Znf_RING"/>
</dbReference>
<dbReference type="GO" id="GO:0061630">
    <property type="term" value="F:ubiquitin protein ligase activity"/>
    <property type="evidence" value="ECO:0007669"/>
    <property type="project" value="UniProtKB-EC"/>
</dbReference>
<feature type="region of interest" description="Disordered" evidence="15">
    <location>
        <begin position="326"/>
        <end position="347"/>
    </location>
</feature>
<comment type="catalytic activity">
    <reaction evidence="1">
        <text>S-ubiquitinyl-[E2 ubiquitin-conjugating enzyme]-L-cysteine + [acceptor protein]-L-lysine = [E2 ubiquitin-conjugating enzyme]-L-cysteine + N(6)-ubiquitinyl-[acceptor protein]-L-lysine.</text>
        <dbReference type="EC" id="2.3.2.27"/>
    </reaction>
</comment>
<dbReference type="InParanoid" id="A0A200RDU2"/>
<dbReference type="Gene3D" id="3.30.40.10">
    <property type="entry name" value="Zinc/RING finger domain, C3HC4 (zinc finger)"/>
    <property type="match status" value="1"/>
</dbReference>
<evidence type="ECO:0000256" key="4">
    <source>
        <dbReference type="ARBA" id="ARBA00012483"/>
    </source>
</evidence>
<reference evidence="18 19" key="1">
    <citation type="journal article" date="2017" name="Mol. Plant">
        <title>The Genome of Medicinal Plant Macleaya cordata Provides New Insights into Benzylisoquinoline Alkaloids Metabolism.</title>
        <authorList>
            <person name="Liu X."/>
            <person name="Liu Y."/>
            <person name="Huang P."/>
            <person name="Ma Y."/>
            <person name="Qing Z."/>
            <person name="Tang Q."/>
            <person name="Cao H."/>
            <person name="Cheng P."/>
            <person name="Zheng Y."/>
            <person name="Yuan Z."/>
            <person name="Zhou Y."/>
            <person name="Liu J."/>
            <person name="Tang Z."/>
            <person name="Zhuo Y."/>
            <person name="Zhang Y."/>
            <person name="Yu L."/>
            <person name="Huang J."/>
            <person name="Yang P."/>
            <person name="Peng Q."/>
            <person name="Zhang J."/>
            <person name="Jiang W."/>
            <person name="Zhang Z."/>
            <person name="Lin K."/>
            <person name="Ro D.K."/>
            <person name="Chen X."/>
            <person name="Xiong X."/>
            <person name="Shang Y."/>
            <person name="Huang S."/>
            <person name="Zeng J."/>
        </authorList>
    </citation>
    <scope>NUCLEOTIDE SEQUENCE [LARGE SCALE GENOMIC DNA]</scope>
    <source>
        <strain evidence="19">cv. BLH2017</strain>
        <tissue evidence="18">Root</tissue>
    </source>
</reference>
<dbReference type="PROSITE" id="PS50089">
    <property type="entry name" value="ZF_RING_2"/>
    <property type="match status" value="1"/>
</dbReference>
<evidence type="ECO:0000256" key="8">
    <source>
        <dbReference type="ARBA" id="ARBA00022771"/>
    </source>
</evidence>
<dbReference type="PANTHER" id="PTHR14155">
    <property type="entry name" value="RING FINGER DOMAIN-CONTAINING"/>
    <property type="match status" value="1"/>
</dbReference>
<feature type="domain" description="RING-type" evidence="17">
    <location>
        <begin position="149"/>
        <end position="191"/>
    </location>
</feature>
<comment type="subcellular location">
    <subcellularLocation>
        <location evidence="2">Membrane</location>
        <topology evidence="2">Single-pass membrane protein</topology>
    </subcellularLocation>
</comment>
<dbReference type="InterPro" id="IPR053238">
    <property type="entry name" value="RING-H2_zinc_finger"/>
</dbReference>
<name>A0A200RDU2_MACCD</name>
<feature type="region of interest" description="Disordered" evidence="15">
    <location>
        <begin position="195"/>
        <end position="287"/>
    </location>
</feature>
<dbReference type="EC" id="2.3.2.27" evidence="4"/>
<feature type="compositionally biased region" description="Polar residues" evidence="15">
    <location>
        <begin position="233"/>
        <end position="252"/>
    </location>
</feature>
<keyword evidence="9" id="KW-0833">Ubl conjugation pathway</keyword>
<feature type="compositionally biased region" description="Gly residues" evidence="15">
    <location>
        <begin position="327"/>
        <end position="344"/>
    </location>
</feature>
<evidence type="ECO:0000256" key="7">
    <source>
        <dbReference type="ARBA" id="ARBA00022723"/>
    </source>
</evidence>
<dbReference type="PANTHER" id="PTHR14155:SF263">
    <property type="entry name" value="E3 UBIQUITIN-PROTEIN LIGASE ATL6"/>
    <property type="match status" value="1"/>
</dbReference>
<comment type="similarity">
    <text evidence="13">Belongs to the RING-type zinc finger family. ATL subfamily.</text>
</comment>
<evidence type="ECO:0000256" key="13">
    <source>
        <dbReference type="ARBA" id="ARBA00024209"/>
    </source>
</evidence>
<keyword evidence="12 16" id="KW-0472">Membrane</keyword>
<dbReference type="FunFam" id="3.30.40.10:FF:000187">
    <property type="entry name" value="E3 ubiquitin-protein ligase ATL6"/>
    <property type="match status" value="1"/>
</dbReference>
<evidence type="ECO:0000259" key="17">
    <source>
        <dbReference type="PROSITE" id="PS50089"/>
    </source>
</evidence>
<evidence type="ECO:0000256" key="3">
    <source>
        <dbReference type="ARBA" id="ARBA00004906"/>
    </source>
</evidence>
<keyword evidence="6 16" id="KW-0812">Transmembrane</keyword>
<keyword evidence="10" id="KW-0862">Zinc</keyword>
<dbReference type="OrthoDB" id="8062037at2759"/>
<dbReference type="FunCoup" id="A0A200RDU2">
    <property type="interactions" value="39"/>
</dbReference>
<dbReference type="Pfam" id="PF13639">
    <property type="entry name" value="zf-RING_2"/>
    <property type="match status" value="1"/>
</dbReference>